<reference evidence="10" key="1">
    <citation type="journal article" date="2021" name="Nat. Commun.">
        <title>Genetic determinants of endophytism in the Arabidopsis root mycobiome.</title>
        <authorList>
            <person name="Mesny F."/>
            <person name="Miyauchi S."/>
            <person name="Thiergart T."/>
            <person name="Pickel B."/>
            <person name="Atanasova L."/>
            <person name="Karlsson M."/>
            <person name="Huettel B."/>
            <person name="Barry K.W."/>
            <person name="Haridas S."/>
            <person name="Chen C."/>
            <person name="Bauer D."/>
            <person name="Andreopoulos W."/>
            <person name="Pangilinan J."/>
            <person name="LaButti K."/>
            <person name="Riley R."/>
            <person name="Lipzen A."/>
            <person name="Clum A."/>
            <person name="Drula E."/>
            <person name="Henrissat B."/>
            <person name="Kohler A."/>
            <person name="Grigoriev I.V."/>
            <person name="Martin F.M."/>
            <person name="Hacquard S."/>
        </authorList>
    </citation>
    <scope>NUCLEOTIDE SEQUENCE</scope>
    <source>
        <strain evidence="10">MPI-CAGE-AT-0147</strain>
    </source>
</reference>
<feature type="region of interest" description="Disordered" evidence="6">
    <location>
        <begin position="203"/>
        <end position="236"/>
    </location>
</feature>
<evidence type="ECO:0000256" key="2">
    <source>
        <dbReference type="ARBA" id="ARBA00022692"/>
    </source>
</evidence>
<evidence type="ECO:0000259" key="9">
    <source>
        <dbReference type="Pfam" id="PF20684"/>
    </source>
</evidence>
<dbReference type="InterPro" id="IPR049326">
    <property type="entry name" value="Rhodopsin_dom_fungi"/>
</dbReference>
<feature type="chain" id="PRO_5040360639" description="Rhodopsin domain-containing protein" evidence="8">
    <location>
        <begin position="21"/>
        <end position="236"/>
    </location>
</feature>
<keyword evidence="4 7" id="KW-0472">Membrane</keyword>
<name>A0A9P9JNH3_9HYPO</name>
<feature type="signal peptide" evidence="8">
    <location>
        <begin position="1"/>
        <end position="20"/>
    </location>
</feature>
<dbReference type="EMBL" id="JAGMUV010000001">
    <property type="protein sequence ID" value="KAH7176114.1"/>
    <property type="molecule type" value="Genomic_DNA"/>
</dbReference>
<dbReference type="GO" id="GO:0016020">
    <property type="term" value="C:membrane"/>
    <property type="evidence" value="ECO:0007669"/>
    <property type="project" value="UniProtKB-SubCell"/>
</dbReference>
<dbReference type="PANTHER" id="PTHR33048">
    <property type="entry name" value="PTH11-LIKE INTEGRAL MEMBRANE PROTEIN (AFU_ORTHOLOGUE AFUA_5G11245)"/>
    <property type="match status" value="1"/>
</dbReference>
<keyword evidence="11" id="KW-1185">Reference proteome</keyword>
<feature type="domain" description="Rhodopsin" evidence="9">
    <location>
        <begin position="4"/>
        <end position="144"/>
    </location>
</feature>
<evidence type="ECO:0000256" key="1">
    <source>
        <dbReference type="ARBA" id="ARBA00004141"/>
    </source>
</evidence>
<dbReference type="Proteomes" id="UP000738349">
    <property type="component" value="Unassembled WGS sequence"/>
</dbReference>
<keyword evidence="2 7" id="KW-0812">Transmembrane</keyword>
<gene>
    <name evidence="10" type="ORF">EDB81DRAFT_32422</name>
</gene>
<dbReference type="InterPro" id="IPR052337">
    <property type="entry name" value="SAT4-like"/>
</dbReference>
<evidence type="ECO:0000313" key="10">
    <source>
        <dbReference type="EMBL" id="KAH7176114.1"/>
    </source>
</evidence>
<evidence type="ECO:0000313" key="11">
    <source>
        <dbReference type="Proteomes" id="UP000738349"/>
    </source>
</evidence>
<feature type="compositionally biased region" description="Basic and acidic residues" evidence="6">
    <location>
        <begin position="203"/>
        <end position="217"/>
    </location>
</feature>
<feature type="transmembrane region" description="Helical" evidence="7">
    <location>
        <begin position="82"/>
        <end position="103"/>
    </location>
</feature>
<dbReference type="Pfam" id="PF20684">
    <property type="entry name" value="Fung_rhodopsin"/>
    <property type="match status" value="1"/>
</dbReference>
<comment type="subcellular location">
    <subcellularLocation>
        <location evidence="1">Membrane</location>
        <topology evidence="1">Multi-pass membrane protein</topology>
    </subcellularLocation>
</comment>
<keyword evidence="8" id="KW-0732">Signal</keyword>
<evidence type="ECO:0000256" key="6">
    <source>
        <dbReference type="SAM" id="MobiDB-lite"/>
    </source>
</evidence>
<dbReference type="PANTHER" id="PTHR33048:SF129">
    <property type="entry name" value="INTEGRAL MEMBRANE PROTEIN-RELATED"/>
    <property type="match status" value="1"/>
</dbReference>
<comment type="similarity">
    <text evidence="5">Belongs to the SAT4 family.</text>
</comment>
<dbReference type="AlphaFoldDB" id="A0A9P9JNH3"/>
<accession>A0A9P9JNH3</accession>
<feature type="transmembrane region" description="Helical" evidence="7">
    <location>
        <begin position="44"/>
        <end position="70"/>
    </location>
</feature>
<evidence type="ECO:0000256" key="5">
    <source>
        <dbReference type="ARBA" id="ARBA00038359"/>
    </source>
</evidence>
<sequence length="236" mass="26409">MLRIIIATQLILAFAALVLQVNICHPIRACWEPVEDFTCLPARFTIIWGYCHTVMGILADLVLSAMPIPFIVKIHITPARRILICLLMGTGLLTTTTAIIKTIYISRYITGDDPLLDTYFLSFWSHLEEVIGIIAACMPCIKAQVEALLRRFDITWLTSSVMSTLHTHKSKSTHQEVDILVPGGMDGKDGFKNQDTILMEDWADRKGHSRTGERSLTEQRSFSESGTAPCEGWTTV</sequence>
<comment type="caution">
    <text evidence="10">The sequence shown here is derived from an EMBL/GenBank/DDBJ whole genome shotgun (WGS) entry which is preliminary data.</text>
</comment>
<evidence type="ECO:0000256" key="8">
    <source>
        <dbReference type="SAM" id="SignalP"/>
    </source>
</evidence>
<evidence type="ECO:0000256" key="7">
    <source>
        <dbReference type="SAM" id="Phobius"/>
    </source>
</evidence>
<protein>
    <recommendedName>
        <fullName evidence="9">Rhodopsin domain-containing protein</fullName>
    </recommendedName>
</protein>
<evidence type="ECO:0000256" key="4">
    <source>
        <dbReference type="ARBA" id="ARBA00023136"/>
    </source>
</evidence>
<organism evidence="10 11">
    <name type="scientific">Dactylonectria macrodidyma</name>
    <dbReference type="NCBI Taxonomy" id="307937"/>
    <lineage>
        <taxon>Eukaryota</taxon>
        <taxon>Fungi</taxon>
        <taxon>Dikarya</taxon>
        <taxon>Ascomycota</taxon>
        <taxon>Pezizomycotina</taxon>
        <taxon>Sordariomycetes</taxon>
        <taxon>Hypocreomycetidae</taxon>
        <taxon>Hypocreales</taxon>
        <taxon>Nectriaceae</taxon>
        <taxon>Dactylonectria</taxon>
    </lineage>
</organism>
<dbReference type="OrthoDB" id="5273647at2759"/>
<keyword evidence="3 7" id="KW-1133">Transmembrane helix</keyword>
<evidence type="ECO:0000256" key="3">
    <source>
        <dbReference type="ARBA" id="ARBA00022989"/>
    </source>
</evidence>
<proteinExistence type="inferred from homology"/>